<dbReference type="AlphaFoldDB" id="A0A6A5YSI5"/>
<evidence type="ECO:0000256" key="1">
    <source>
        <dbReference type="SAM" id="Coils"/>
    </source>
</evidence>
<dbReference type="Proteomes" id="UP000799770">
    <property type="component" value="Unassembled WGS sequence"/>
</dbReference>
<name>A0A6A5YSI5_9PLEO</name>
<feature type="coiled-coil region" evidence="1">
    <location>
        <begin position="265"/>
        <end position="292"/>
    </location>
</feature>
<evidence type="ECO:0000313" key="2">
    <source>
        <dbReference type="EMBL" id="KAF2109960.1"/>
    </source>
</evidence>
<accession>A0A6A5YSI5</accession>
<proteinExistence type="predicted"/>
<protein>
    <submittedName>
        <fullName evidence="2">Uncharacterized protein</fullName>
    </submittedName>
</protein>
<gene>
    <name evidence="2" type="ORF">BDV96DRAFT_604435</name>
</gene>
<keyword evidence="3" id="KW-1185">Reference proteome</keyword>
<evidence type="ECO:0000313" key="3">
    <source>
        <dbReference type="Proteomes" id="UP000799770"/>
    </source>
</evidence>
<dbReference type="EMBL" id="ML977340">
    <property type="protein sequence ID" value="KAF2109960.1"/>
    <property type="molecule type" value="Genomic_DNA"/>
</dbReference>
<reference evidence="2" key="1">
    <citation type="journal article" date="2020" name="Stud. Mycol.">
        <title>101 Dothideomycetes genomes: a test case for predicting lifestyles and emergence of pathogens.</title>
        <authorList>
            <person name="Haridas S."/>
            <person name="Albert R."/>
            <person name="Binder M."/>
            <person name="Bloem J."/>
            <person name="Labutti K."/>
            <person name="Salamov A."/>
            <person name="Andreopoulos B."/>
            <person name="Baker S."/>
            <person name="Barry K."/>
            <person name="Bills G."/>
            <person name="Bluhm B."/>
            <person name="Cannon C."/>
            <person name="Castanera R."/>
            <person name="Culley D."/>
            <person name="Daum C."/>
            <person name="Ezra D."/>
            <person name="Gonzalez J."/>
            <person name="Henrissat B."/>
            <person name="Kuo A."/>
            <person name="Liang C."/>
            <person name="Lipzen A."/>
            <person name="Lutzoni F."/>
            <person name="Magnuson J."/>
            <person name="Mondo S."/>
            <person name="Nolan M."/>
            <person name="Ohm R."/>
            <person name="Pangilinan J."/>
            <person name="Park H.-J."/>
            <person name="Ramirez L."/>
            <person name="Alfaro M."/>
            <person name="Sun H."/>
            <person name="Tritt A."/>
            <person name="Yoshinaga Y."/>
            <person name="Zwiers L.-H."/>
            <person name="Turgeon B."/>
            <person name="Goodwin S."/>
            <person name="Spatafora J."/>
            <person name="Crous P."/>
            <person name="Grigoriev I."/>
        </authorList>
    </citation>
    <scope>NUCLEOTIDE SEQUENCE</scope>
    <source>
        <strain evidence="2">CBS 627.86</strain>
    </source>
</reference>
<organism evidence="2 3">
    <name type="scientific">Lophiotrema nucula</name>
    <dbReference type="NCBI Taxonomy" id="690887"/>
    <lineage>
        <taxon>Eukaryota</taxon>
        <taxon>Fungi</taxon>
        <taxon>Dikarya</taxon>
        <taxon>Ascomycota</taxon>
        <taxon>Pezizomycotina</taxon>
        <taxon>Dothideomycetes</taxon>
        <taxon>Pleosporomycetidae</taxon>
        <taxon>Pleosporales</taxon>
        <taxon>Lophiotremataceae</taxon>
        <taxon>Lophiotrema</taxon>
    </lineage>
</organism>
<keyword evidence="1" id="KW-0175">Coiled coil</keyword>
<sequence>MAPRNPKPIDCQFKETTRTVEIELGHSEEQIYEIVKTALADIIEEGKEIEIRNLEGGRTKLEYPRLDTTTLYLVYEVAENLHFGPTSRTGKTNTHLIRKIKDIWKLGDSDCILPDGHIPRYVNSKGHKCTKEDIKNEDGPSLAKEKPETQWSNKLLGNIWNFAKETPEQPDLAKRWMAREVLRRNNSPGDPQQDIVELLDCDVRLAITKYKAPRIQARHEREQKEYMADIFNEPHEREIQRVAESARKKTEQQEVLKLSALRARHDEVNGRLQSLLSLAKKLEIEKHSLEQEIAACPGATEEEKTKVSVSEETLLELFGP</sequence>